<dbReference type="GO" id="GO:0003735">
    <property type="term" value="F:structural constituent of ribosome"/>
    <property type="evidence" value="ECO:0007669"/>
    <property type="project" value="InterPro"/>
</dbReference>
<dbReference type="GO" id="GO:0032543">
    <property type="term" value="P:mitochondrial translation"/>
    <property type="evidence" value="ECO:0007669"/>
    <property type="project" value="InterPro"/>
</dbReference>
<dbReference type="EMBL" id="HE797408">
    <property type="protein sequence ID" value="CCM06589.1"/>
    <property type="molecule type" value="Genomic_DNA"/>
</dbReference>
<gene>
    <name evidence="1" type="ORF">FIBRA_08867</name>
</gene>
<dbReference type="STRING" id="599839.J4H5E3"/>
<dbReference type="InParanoid" id="J4H5E3"/>
<dbReference type="GeneID" id="24101489"/>
<dbReference type="PANTHER" id="PTHR28174:SF1">
    <property type="entry name" value="LARGE RIBOSOMAL SUBUNIT PROTEIN BL31M"/>
    <property type="match status" value="1"/>
</dbReference>
<reference evidence="1 2" key="1">
    <citation type="journal article" date="2012" name="Appl. Environ. Microbiol.">
        <title>Short-read sequencing for genomic analysis of the brown rot fungus Fibroporia radiculosa.</title>
        <authorList>
            <person name="Tang J.D."/>
            <person name="Perkins A.D."/>
            <person name="Sonstegard T.S."/>
            <person name="Schroeder S.G."/>
            <person name="Burgess S.C."/>
            <person name="Diehl S.V."/>
        </authorList>
    </citation>
    <scope>NUCLEOTIDE SEQUENCE [LARGE SCALE GENOMIC DNA]</scope>
    <source>
        <strain evidence="1 2">TFFH 294</strain>
    </source>
</reference>
<dbReference type="PANTHER" id="PTHR28174">
    <property type="entry name" value="54S RIBOSOMAL PROTEIN L36, MITOCHONDRIAL"/>
    <property type="match status" value="1"/>
</dbReference>
<dbReference type="InterPro" id="IPR034600">
    <property type="entry name" value="Ribosomal_bL31m"/>
</dbReference>
<dbReference type="Proteomes" id="UP000006352">
    <property type="component" value="Unassembled WGS sequence"/>
</dbReference>
<evidence type="ECO:0008006" key="3">
    <source>
        <dbReference type="Google" id="ProtNLM"/>
    </source>
</evidence>
<dbReference type="Gene3D" id="6.20.130.10">
    <property type="match status" value="1"/>
</dbReference>
<accession>J4H5E3</accession>
<organism evidence="1 2">
    <name type="scientific">Fibroporia radiculosa</name>
    <dbReference type="NCBI Taxonomy" id="599839"/>
    <lineage>
        <taxon>Eukaryota</taxon>
        <taxon>Fungi</taxon>
        <taxon>Dikarya</taxon>
        <taxon>Basidiomycota</taxon>
        <taxon>Agaricomycotina</taxon>
        <taxon>Agaricomycetes</taxon>
        <taxon>Polyporales</taxon>
        <taxon>Fibroporiaceae</taxon>
        <taxon>Fibroporia</taxon>
    </lineage>
</organism>
<keyword evidence="2" id="KW-1185">Reference proteome</keyword>
<dbReference type="HOGENOM" id="CLU_109501_2_1_1"/>
<dbReference type="AlphaFoldDB" id="J4H5E3"/>
<proteinExistence type="predicted"/>
<dbReference type="GO" id="GO:0005762">
    <property type="term" value="C:mitochondrial large ribosomal subunit"/>
    <property type="evidence" value="ECO:0007669"/>
    <property type="project" value="InterPro"/>
</dbReference>
<evidence type="ECO:0000313" key="2">
    <source>
        <dbReference type="Proteomes" id="UP000006352"/>
    </source>
</evidence>
<evidence type="ECO:0000313" key="1">
    <source>
        <dbReference type="EMBL" id="CCM06589.1"/>
    </source>
</evidence>
<sequence length="157" mass="17478">MTMFAASVPHLAGRLNSPSLVAASARASAVAQTRNVSSSPYGRTHVWKHRQRQLPKPFVPQFPQRVIRADGSTFTHYTTSPRSVIRLTRDTTNNPLWNASKWMAESEEEDVVTGRLGRFNRRFDGLGGHGQDVDWMSEATGEELAKAVEEAEKKLGE</sequence>
<name>J4H5E3_9APHY</name>
<dbReference type="RefSeq" id="XP_012185872.1">
    <property type="nucleotide sequence ID" value="XM_012330482.1"/>
</dbReference>
<protein>
    <recommendedName>
        <fullName evidence="3">50S ribosomal protein L36</fullName>
    </recommendedName>
</protein>
<dbReference type="OrthoDB" id="5587740at2759"/>